<dbReference type="EMBL" id="JAHMHK010000001">
    <property type="protein sequence ID" value="MBU4693318.1"/>
    <property type="molecule type" value="Genomic_DNA"/>
</dbReference>
<keyword evidence="1" id="KW-0812">Transmembrane</keyword>
<keyword evidence="1" id="KW-0472">Membrane</keyword>
<proteinExistence type="predicted"/>
<dbReference type="RefSeq" id="WP_216567707.1">
    <property type="nucleotide sequence ID" value="NZ_JAHMHK010000001.1"/>
</dbReference>
<evidence type="ECO:0000313" key="2">
    <source>
        <dbReference type="EMBL" id="MBU4693318.1"/>
    </source>
</evidence>
<protein>
    <submittedName>
        <fullName evidence="2">Uncharacterized protein</fullName>
    </submittedName>
</protein>
<evidence type="ECO:0000313" key="3">
    <source>
        <dbReference type="Proteomes" id="UP000812267"/>
    </source>
</evidence>
<accession>A0ABS6DS48</accession>
<keyword evidence="3" id="KW-1185">Reference proteome</keyword>
<gene>
    <name evidence="2" type="ORF">KQ878_00255</name>
</gene>
<dbReference type="Proteomes" id="UP000812267">
    <property type="component" value="Unassembled WGS sequence"/>
</dbReference>
<feature type="transmembrane region" description="Helical" evidence="1">
    <location>
        <begin position="61"/>
        <end position="85"/>
    </location>
</feature>
<reference evidence="2" key="1">
    <citation type="submission" date="2021-06" db="EMBL/GenBank/DDBJ databases">
        <title>Novel Mycoplasma species detected in California sea lions (Zalophus californianus) from the USA.</title>
        <authorList>
            <person name="Volokhov D.V."/>
            <person name="Furtak V.A."/>
            <person name="Zagorodnyaya T.A."/>
        </authorList>
    </citation>
    <scope>NUCLEOTIDE SEQUENCE [LARGE SCALE GENOMIC DNA]</scope>
    <source>
        <strain evidence="2">CSL 4779</strain>
    </source>
</reference>
<keyword evidence="1" id="KW-1133">Transmembrane helix</keyword>
<name>A0ABS6DS48_9MOLU</name>
<comment type="caution">
    <text evidence="2">The sequence shown here is derived from an EMBL/GenBank/DDBJ whole genome shotgun (WGS) entry which is preliminary data.</text>
</comment>
<evidence type="ECO:0000256" key="1">
    <source>
        <dbReference type="SAM" id="Phobius"/>
    </source>
</evidence>
<sequence length="93" mass="11124">MITAILVATAPRWGEMGTHTVWIERKGQWPFQSEVFNNKLYYYWYKYRYLDFYNELGGKSMYLAFVTTYSLIAVLFAIASSYSIYKTIKLFKR</sequence>
<organism evidence="2 3">
    <name type="scientific">Mycoplasma zalophidermidis</name>
    <dbReference type="NCBI Taxonomy" id="398174"/>
    <lineage>
        <taxon>Bacteria</taxon>
        <taxon>Bacillati</taxon>
        <taxon>Mycoplasmatota</taxon>
        <taxon>Mollicutes</taxon>
        <taxon>Mycoplasmataceae</taxon>
        <taxon>Mycoplasma</taxon>
    </lineage>
</organism>